<feature type="DNA-binding region" description="H-T-H motif" evidence="3">
    <location>
        <begin position="25"/>
        <end position="44"/>
    </location>
</feature>
<proteinExistence type="predicted"/>
<evidence type="ECO:0000313" key="5">
    <source>
        <dbReference type="EMBL" id="PGH79732.1"/>
    </source>
</evidence>
<dbReference type="Gene3D" id="1.10.357.10">
    <property type="entry name" value="Tetracycline Repressor, domain 2"/>
    <property type="match status" value="1"/>
</dbReference>
<dbReference type="InterPro" id="IPR050624">
    <property type="entry name" value="HTH-type_Tx_Regulator"/>
</dbReference>
<feature type="domain" description="HTH tetR-type" evidence="4">
    <location>
        <begin position="2"/>
        <end position="62"/>
    </location>
</feature>
<dbReference type="GO" id="GO:0003677">
    <property type="term" value="F:DNA binding"/>
    <property type="evidence" value="ECO:0007669"/>
    <property type="project" value="UniProtKB-UniRule"/>
</dbReference>
<dbReference type="PANTHER" id="PTHR43479">
    <property type="entry name" value="ACREF/ENVCD OPERON REPRESSOR-RELATED"/>
    <property type="match status" value="1"/>
</dbReference>
<protein>
    <submittedName>
        <fullName evidence="5">TetR family transcriptional regulator</fullName>
    </submittedName>
</protein>
<sequence>MKEKERLIIKSAMKLFANKGVNATSVQEIVTACGISKGAFYLYFKSKDELLLATLRYYYDKIQKKMMNIEKASLLPREKFKKQLYCQFTDVQKHKEFIIMHARENAIPFNKEVEEFMMRMKVEAHSFYRNSLLSIYGEKIIPYLLDLVIMAEGICRGYLELIILSAPEINLAYVSSFIIKRIDSLVDGILDSSEEPVLLEEKLGEFLCSSVLIKEQVKEQFIREILVFKRTVANQVENNELLVTLDVLESEMRLQSPRIPVIRGMLTNLAAYPGLNEFRLRLTTYYNIKNNYAHDPEKGE</sequence>
<evidence type="ECO:0000313" key="6">
    <source>
        <dbReference type="Proteomes" id="UP000222944"/>
    </source>
</evidence>
<evidence type="ECO:0000259" key="4">
    <source>
        <dbReference type="PROSITE" id="PS50977"/>
    </source>
</evidence>
<organism evidence="5 6">
    <name type="scientific">Bacillus thuringiensis</name>
    <dbReference type="NCBI Taxonomy" id="1428"/>
    <lineage>
        <taxon>Bacteria</taxon>
        <taxon>Bacillati</taxon>
        <taxon>Bacillota</taxon>
        <taxon>Bacilli</taxon>
        <taxon>Bacillales</taxon>
        <taxon>Bacillaceae</taxon>
        <taxon>Bacillus</taxon>
        <taxon>Bacillus cereus group</taxon>
    </lineage>
</organism>
<dbReference type="PROSITE" id="PS01081">
    <property type="entry name" value="HTH_TETR_1"/>
    <property type="match status" value="1"/>
</dbReference>
<evidence type="ECO:0000256" key="3">
    <source>
        <dbReference type="PROSITE-ProRule" id="PRU00335"/>
    </source>
</evidence>
<dbReference type="PROSITE" id="PS50977">
    <property type="entry name" value="HTH_TETR_2"/>
    <property type="match status" value="1"/>
</dbReference>
<keyword evidence="2 3" id="KW-0238">DNA-binding</keyword>
<dbReference type="Proteomes" id="UP000222944">
    <property type="component" value="Unassembled WGS sequence"/>
</dbReference>
<reference evidence="5 6" key="1">
    <citation type="submission" date="2017-09" db="EMBL/GenBank/DDBJ databases">
        <title>Large-scale bioinformatics analysis of Bacillus genomes uncovers conserved roles of natural products in bacterial physiology.</title>
        <authorList>
            <consortium name="Agbiome Team Llc"/>
            <person name="Bleich R.M."/>
            <person name="Grubbs K.J."/>
            <person name="Santa Maria K.C."/>
            <person name="Allen S.E."/>
            <person name="Farag S."/>
            <person name="Shank E.A."/>
            <person name="Bowers A."/>
        </authorList>
    </citation>
    <scope>NUCLEOTIDE SEQUENCE [LARGE SCALE GENOMIC DNA]</scope>
    <source>
        <strain evidence="5 6">AFS058004</strain>
    </source>
</reference>
<dbReference type="InterPro" id="IPR023772">
    <property type="entry name" value="DNA-bd_HTH_TetR-type_CS"/>
</dbReference>
<dbReference type="RefSeq" id="WP_098866815.1">
    <property type="nucleotide sequence ID" value="NZ_NUFN01000035.1"/>
</dbReference>
<gene>
    <name evidence="5" type="ORF">CN899_25310</name>
</gene>
<dbReference type="PANTHER" id="PTHR43479:SF22">
    <property type="entry name" value="TRANSCRIPTIONAL REGULATOR, TETR FAMILY"/>
    <property type="match status" value="1"/>
</dbReference>
<dbReference type="EMBL" id="NUFN01000035">
    <property type="protein sequence ID" value="PGH79732.1"/>
    <property type="molecule type" value="Genomic_DNA"/>
</dbReference>
<name>A0A9X7GGX1_BACTU</name>
<evidence type="ECO:0000256" key="1">
    <source>
        <dbReference type="ARBA" id="ARBA00022491"/>
    </source>
</evidence>
<dbReference type="Pfam" id="PF00440">
    <property type="entry name" value="TetR_N"/>
    <property type="match status" value="1"/>
</dbReference>
<comment type="caution">
    <text evidence="5">The sequence shown here is derived from an EMBL/GenBank/DDBJ whole genome shotgun (WGS) entry which is preliminary data.</text>
</comment>
<dbReference type="InterPro" id="IPR001647">
    <property type="entry name" value="HTH_TetR"/>
</dbReference>
<keyword evidence="1" id="KW-0678">Repressor</keyword>
<evidence type="ECO:0000256" key="2">
    <source>
        <dbReference type="ARBA" id="ARBA00023125"/>
    </source>
</evidence>
<dbReference type="PRINTS" id="PR00455">
    <property type="entry name" value="HTHTETR"/>
</dbReference>
<dbReference type="InterPro" id="IPR009057">
    <property type="entry name" value="Homeodomain-like_sf"/>
</dbReference>
<dbReference type="SUPFAM" id="SSF46689">
    <property type="entry name" value="Homeodomain-like"/>
    <property type="match status" value="1"/>
</dbReference>
<accession>A0A9X7GGX1</accession>
<dbReference type="AlphaFoldDB" id="A0A9X7GGX1"/>